<protein>
    <submittedName>
        <fullName evidence="2">Uncharacterized protein</fullName>
    </submittedName>
</protein>
<sequence length="82" mass="9570">MHGPWPRNSGVYVKEEENRPRVDVDVPAPQHQKARSLRDSWGRGGAGIERERGMRWMWTMPHHGLMWGFLERTLGNGIFCRT</sequence>
<proteinExistence type="predicted"/>
<comment type="caution">
    <text evidence="2">The sequence shown here is derived from an EMBL/GenBank/DDBJ whole genome shotgun (WGS) entry which is preliminary data.</text>
</comment>
<evidence type="ECO:0000313" key="2">
    <source>
        <dbReference type="EMBL" id="KAF7343650.1"/>
    </source>
</evidence>
<dbReference type="AlphaFoldDB" id="A0A8H6XL44"/>
<gene>
    <name evidence="2" type="ORF">MSAN_01985900</name>
</gene>
<organism evidence="2 3">
    <name type="scientific">Mycena sanguinolenta</name>
    <dbReference type="NCBI Taxonomy" id="230812"/>
    <lineage>
        <taxon>Eukaryota</taxon>
        <taxon>Fungi</taxon>
        <taxon>Dikarya</taxon>
        <taxon>Basidiomycota</taxon>
        <taxon>Agaricomycotina</taxon>
        <taxon>Agaricomycetes</taxon>
        <taxon>Agaricomycetidae</taxon>
        <taxon>Agaricales</taxon>
        <taxon>Marasmiineae</taxon>
        <taxon>Mycenaceae</taxon>
        <taxon>Mycena</taxon>
    </lineage>
</organism>
<feature type="region of interest" description="Disordered" evidence="1">
    <location>
        <begin position="1"/>
        <end position="44"/>
    </location>
</feature>
<feature type="compositionally biased region" description="Basic and acidic residues" evidence="1">
    <location>
        <begin position="13"/>
        <end position="24"/>
    </location>
</feature>
<name>A0A8H6XL44_9AGAR</name>
<accession>A0A8H6XL44</accession>
<reference evidence="2" key="1">
    <citation type="submission" date="2020-05" db="EMBL/GenBank/DDBJ databases">
        <title>Mycena genomes resolve the evolution of fungal bioluminescence.</title>
        <authorList>
            <person name="Tsai I.J."/>
        </authorList>
    </citation>
    <scope>NUCLEOTIDE SEQUENCE</scope>
    <source>
        <strain evidence="2">160909Yilan</strain>
    </source>
</reference>
<keyword evidence="3" id="KW-1185">Reference proteome</keyword>
<evidence type="ECO:0000256" key="1">
    <source>
        <dbReference type="SAM" id="MobiDB-lite"/>
    </source>
</evidence>
<dbReference type="EMBL" id="JACAZH010000023">
    <property type="protein sequence ID" value="KAF7343650.1"/>
    <property type="molecule type" value="Genomic_DNA"/>
</dbReference>
<evidence type="ECO:0000313" key="3">
    <source>
        <dbReference type="Proteomes" id="UP000623467"/>
    </source>
</evidence>
<dbReference type="Proteomes" id="UP000623467">
    <property type="component" value="Unassembled WGS sequence"/>
</dbReference>